<keyword evidence="4" id="KW-0808">Transferase</keyword>
<dbReference type="GO" id="GO:0006364">
    <property type="term" value="P:rRNA processing"/>
    <property type="evidence" value="ECO:0007669"/>
    <property type="project" value="UniProtKB-KW"/>
</dbReference>
<dbReference type="GO" id="GO:0032259">
    <property type="term" value="P:methylation"/>
    <property type="evidence" value="ECO:0007669"/>
    <property type="project" value="UniProtKB-KW"/>
</dbReference>
<dbReference type="SUPFAM" id="SSF53335">
    <property type="entry name" value="S-adenosyl-L-methionine-dependent methyltransferases"/>
    <property type="match status" value="1"/>
</dbReference>
<evidence type="ECO:0000313" key="8">
    <source>
        <dbReference type="Proteomes" id="UP001060070"/>
    </source>
</evidence>
<proteinExistence type="predicted"/>
<dbReference type="Gene3D" id="3.40.50.150">
    <property type="entry name" value="Vaccinia Virus protein VP39"/>
    <property type="match status" value="1"/>
</dbReference>
<evidence type="ECO:0000256" key="5">
    <source>
        <dbReference type="ARBA" id="ARBA00022691"/>
    </source>
</evidence>
<accession>A0AB38TBN0</accession>
<keyword evidence="1" id="KW-0963">Cytoplasm</keyword>
<reference evidence="7 8" key="1">
    <citation type="journal article" date="2022" name="Microbiol. Resour. Announc.">
        <title>Complete Genome Sequence of Mesorhizobium ciceri Strain R30, a Rhizobium Used as a Commercial Inoculant for Chickpea in Argentina.</title>
        <authorList>
            <person name="Foresto E."/>
            <person name="Revale S."/>
            <person name="Primo E."/>
            <person name="Nievas F."/>
            <person name="Carezzano E."/>
            <person name="Puente M."/>
            <person name="Alzari P."/>
            <person name="Mart M."/>
            <person name="Ben-Assaya M."/>
            <person name="Mornico D."/>
            <person name="Santoro M."/>
            <person name="Mart F."/>
            <person name="Giordano W."/>
            <person name="Bogino P."/>
        </authorList>
    </citation>
    <scope>NUCLEOTIDE SEQUENCE [LARGE SCALE GENOMIC DNA]</scope>
    <source>
        <strain evidence="7 8">R30</strain>
    </source>
</reference>
<evidence type="ECO:0000256" key="3">
    <source>
        <dbReference type="ARBA" id="ARBA00022603"/>
    </source>
</evidence>
<dbReference type="InterPro" id="IPR046977">
    <property type="entry name" value="RsmC/RlmG"/>
</dbReference>
<keyword evidence="5" id="KW-0949">S-adenosyl-L-methionine</keyword>
<keyword evidence="2" id="KW-0698">rRNA processing</keyword>
<dbReference type="GO" id="GO:0008757">
    <property type="term" value="F:S-adenosylmethionine-dependent methyltransferase activity"/>
    <property type="evidence" value="ECO:0007669"/>
    <property type="project" value="InterPro"/>
</dbReference>
<dbReference type="CDD" id="cd02440">
    <property type="entry name" value="AdoMet_MTases"/>
    <property type="match status" value="1"/>
</dbReference>
<dbReference type="EMBL" id="CP088147">
    <property type="protein sequence ID" value="UTU51891.1"/>
    <property type="molecule type" value="Genomic_DNA"/>
</dbReference>
<evidence type="ECO:0000256" key="2">
    <source>
        <dbReference type="ARBA" id="ARBA00022552"/>
    </source>
</evidence>
<dbReference type="Proteomes" id="UP001060070">
    <property type="component" value="Chromosome"/>
</dbReference>
<dbReference type="PANTHER" id="PTHR47816">
    <property type="entry name" value="RIBOSOMAL RNA SMALL SUBUNIT METHYLTRANSFERASE C"/>
    <property type="match status" value="1"/>
</dbReference>
<keyword evidence="3 7" id="KW-0489">Methyltransferase</keyword>
<name>A0AB38TBN0_9HYPH</name>
<dbReference type="AlphaFoldDB" id="A0AB38TBN0"/>
<dbReference type="GO" id="GO:0003676">
    <property type="term" value="F:nucleic acid binding"/>
    <property type="evidence" value="ECO:0007669"/>
    <property type="project" value="InterPro"/>
</dbReference>
<evidence type="ECO:0000256" key="1">
    <source>
        <dbReference type="ARBA" id="ARBA00022490"/>
    </source>
</evidence>
<evidence type="ECO:0000256" key="4">
    <source>
        <dbReference type="ARBA" id="ARBA00022679"/>
    </source>
</evidence>
<dbReference type="GO" id="GO:0008170">
    <property type="term" value="F:N-methyltransferase activity"/>
    <property type="evidence" value="ECO:0007669"/>
    <property type="project" value="UniProtKB-ARBA"/>
</dbReference>
<protein>
    <submittedName>
        <fullName evidence="7">Class I SAM-dependent methyltransferase</fullName>
    </submittedName>
</protein>
<dbReference type="Pfam" id="PF05175">
    <property type="entry name" value="MTS"/>
    <property type="match status" value="1"/>
</dbReference>
<dbReference type="InterPro" id="IPR002052">
    <property type="entry name" value="DNA_methylase_N6_adenine_CS"/>
</dbReference>
<evidence type="ECO:0000313" key="7">
    <source>
        <dbReference type="EMBL" id="UTU51891.1"/>
    </source>
</evidence>
<dbReference type="InterPro" id="IPR007848">
    <property type="entry name" value="Small_mtfrase_dom"/>
</dbReference>
<keyword evidence="8" id="KW-1185">Reference proteome</keyword>
<dbReference type="InterPro" id="IPR029063">
    <property type="entry name" value="SAM-dependent_MTases_sf"/>
</dbReference>
<organism evidence="7 8">
    <name type="scientific">Mesorhizobium ciceri</name>
    <dbReference type="NCBI Taxonomy" id="39645"/>
    <lineage>
        <taxon>Bacteria</taxon>
        <taxon>Pseudomonadati</taxon>
        <taxon>Pseudomonadota</taxon>
        <taxon>Alphaproteobacteria</taxon>
        <taxon>Hyphomicrobiales</taxon>
        <taxon>Phyllobacteriaceae</taxon>
        <taxon>Mesorhizobium</taxon>
    </lineage>
</organism>
<evidence type="ECO:0000259" key="6">
    <source>
        <dbReference type="Pfam" id="PF05175"/>
    </source>
</evidence>
<dbReference type="PANTHER" id="PTHR47816:SF4">
    <property type="entry name" value="RIBOSOMAL RNA SMALL SUBUNIT METHYLTRANSFERASE C"/>
    <property type="match status" value="1"/>
</dbReference>
<feature type="domain" description="Methyltransferase small" evidence="6">
    <location>
        <begin position="166"/>
        <end position="335"/>
    </location>
</feature>
<dbReference type="PROSITE" id="PS00092">
    <property type="entry name" value="N6_MTASE"/>
    <property type="match status" value="1"/>
</dbReference>
<gene>
    <name evidence="7" type="ORF">LRP29_00070</name>
</gene>
<sequence>MSAEPLKTLFHPFEAEAVPLPGKGTRALFLGAEPGFRLPEGFEATLHLVQGFRPHFSALQASGFVVTAQVEGDGFDMALVLAGRHRGLNEVRIAQALERVAPGGLVVIAGGKDDGIASLRKRVDELVPLEGHLPKYHGIAFWLRRPADLAAAEELRAANPALQVEGRFHTAPGMFSFDRIDTGSKLLVENLPNDLRGSIADLCAGWGYVAAEIAARSPGVQALDLYEADFAALEAAKLNLAAVSQSIARNFFWIDLLKEPVEKRYDAIAMNPPFHRSRAAEPEIGAGMIRAAAKALKPGGRLFMVANRQLPYEPILAAVFSSHAELARDGMFKVLSARR</sequence>
<dbReference type="RefSeq" id="WP_024503467.1">
    <property type="nucleotide sequence ID" value="NZ_CP088147.1"/>
</dbReference>